<keyword evidence="3 7" id="KW-0812">Transmembrane</keyword>
<comment type="similarity">
    <text evidence="2">Belongs to the CD225/Dispanin family.</text>
</comment>
<feature type="region of interest" description="Disordered" evidence="6">
    <location>
        <begin position="1"/>
        <end position="21"/>
    </location>
</feature>
<evidence type="ECO:0000313" key="9">
    <source>
        <dbReference type="RefSeq" id="XP_065654417.1"/>
    </source>
</evidence>
<sequence length="152" mass="16885">MEQDYKQKLSEPPPYYQSTTMPWQQQPDFRITPQYQNSNQPQQFYPSAPLIGNVPNANPYQTTGIVTQQQVAVDIRQVPSSYSAAAWLTCLFCCCPLGFLSIIYSNEVNTAILLGDITRAQLASQSAKNYAIAALICGIIITITTIIFTVVI</sequence>
<organism evidence="8 9">
    <name type="scientific">Hydra vulgaris</name>
    <name type="common">Hydra</name>
    <name type="synonym">Hydra attenuata</name>
    <dbReference type="NCBI Taxonomy" id="6087"/>
    <lineage>
        <taxon>Eukaryota</taxon>
        <taxon>Metazoa</taxon>
        <taxon>Cnidaria</taxon>
        <taxon>Hydrozoa</taxon>
        <taxon>Hydroidolina</taxon>
        <taxon>Anthoathecata</taxon>
        <taxon>Aplanulata</taxon>
        <taxon>Hydridae</taxon>
        <taxon>Hydra</taxon>
    </lineage>
</organism>
<evidence type="ECO:0000256" key="2">
    <source>
        <dbReference type="ARBA" id="ARBA00006843"/>
    </source>
</evidence>
<evidence type="ECO:0000256" key="1">
    <source>
        <dbReference type="ARBA" id="ARBA00004370"/>
    </source>
</evidence>
<keyword evidence="8" id="KW-1185">Reference proteome</keyword>
<evidence type="ECO:0000256" key="5">
    <source>
        <dbReference type="ARBA" id="ARBA00023136"/>
    </source>
</evidence>
<feature type="transmembrane region" description="Helical" evidence="7">
    <location>
        <begin position="130"/>
        <end position="151"/>
    </location>
</feature>
<evidence type="ECO:0000313" key="8">
    <source>
        <dbReference type="Proteomes" id="UP001652625"/>
    </source>
</evidence>
<accession>A0ABM4BYW5</accession>
<keyword evidence="4 7" id="KW-1133">Transmembrane helix</keyword>
<comment type="subcellular location">
    <subcellularLocation>
        <location evidence="1">Membrane</location>
    </subcellularLocation>
</comment>
<reference evidence="9" key="1">
    <citation type="submission" date="2025-08" db="UniProtKB">
        <authorList>
            <consortium name="RefSeq"/>
        </authorList>
    </citation>
    <scope>IDENTIFICATION</scope>
</reference>
<gene>
    <name evidence="9" type="primary">LOC100197985</name>
</gene>
<proteinExistence type="inferred from homology"/>
<dbReference type="GeneID" id="100197985"/>
<dbReference type="PANTHER" id="PTHR14948">
    <property type="entry name" value="NG5"/>
    <property type="match status" value="1"/>
</dbReference>
<dbReference type="InterPro" id="IPR051423">
    <property type="entry name" value="CD225/Dispanin"/>
</dbReference>
<keyword evidence="5 7" id="KW-0472">Membrane</keyword>
<dbReference type="RefSeq" id="XP_065654417.1">
    <property type="nucleotide sequence ID" value="XM_065798345.1"/>
</dbReference>
<feature type="transmembrane region" description="Helical" evidence="7">
    <location>
        <begin position="84"/>
        <end position="104"/>
    </location>
</feature>
<dbReference type="Pfam" id="PF04505">
    <property type="entry name" value="CD225"/>
    <property type="match status" value="1"/>
</dbReference>
<dbReference type="PANTHER" id="PTHR14948:SF25">
    <property type="entry name" value="DUF4190 DOMAIN-CONTAINING PROTEIN"/>
    <property type="match status" value="1"/>
</dbReference>
<dbReference type="Proteomes" id="UP001652625">
    <property type="component" value="Chromosome 06"/>
</dbReference>
<protein>
    <submittedName>
        <fullName evidence="9">Proline rich transmembrane protein 1B isoform X2</fullName>
    </submittedName>
</protein>
<name>A0ABM4BYW5_HYDVU</name>
<dbReference type="InterPro" id="IPR007593">
    <property type="entry name" value="CD225/Dispanin_fam"/>
</dbReference>
<evidence type="ECO:0000256" key="3">
    <source>
        <dbReference type="ARBA" id="ARBA00022692"/>
    </source>
</evidence>
<evidence type="ECO:0000256" key="4">
    <source>
        <dbReference type="ARBA" id="ARBA00022989"/>
    </source>
</evidence>
<evidence type="ECO:0000256" key="6">
    <source>
        <dbReference type="SAM" id="MobiDB-lite"/>
    </source>
</evidence>
<evidence type="ECO:0000256" key="7">
    <source>
        <dbReference type="SAM" id="Phobius"/>
    </source>
</evidence>